<dbReference type="Pfam" id="PF14078">
    <property type="entry name" value="DUF4259"/>
    <property type="match status" value="1"/>
</dbReference>
<proteinExistence type="predicted"/>
<dbReference type="OrthoDB" id="73183at2"/>
<dbReference type="KEGG" id="spad:DVK44_14305"/>
<accession>A0A345HPR4</accession>
<dbReference type="AlphaFoldDB" id="A0A345HPR4"/>
<reference evidence="2" key="1">
    <citation type="submission" date="2018-07" db="EMBL/GenBank/DDBJ databases">
        <authorList>
            <person name="Zhao J."/>
        </authorList>
    </citation>
    <scope>NUCLEOTIDE SEQUENCE [LARGE SCALE GENOMIC DNA]</scope>
    <source>
        <strain evidence="2">GSSD-12</strain>
    </source>
</reference>
<dbReference type="RefSeq" id="WP_114660028.1">
    <property type="nucleotide sequence ID" value="NZ_CP031194.1"/>
</dbReference>
<evidence type="ECO:0000313" key="2">
    <source>
        <dbReference type="Proteomes" id="UP000253868"/>
    </source>
</evidence>
<organism evidence="1 2">
    <name type="scientific">Streptomyces paludis</name>
    <dbReference type="NCBI Taxonomy" id="2282738"/>
    <lineage>
        <taxon>Bacteria</taxon>
        <taxon>Bacillati</taxon>
        <taxon>Actinomycetota</taxon>
        <taxon>Actinomycetes</taxon>
        <taxon>Kitasatosporales</taxon>
        <taxon>Streptomycetaceae</taxon>
        <taxon>Streptomyces</taxon>
    </lineage>
</organism>
<name>A0A345HPR4_9ACTN</name>
<protein>
    <submittedName>
        <fullName evidence="1">DUF4259 domain-containing protein</fullName>
    </submittedName>
</protein>
<sequence>MGTWDVGPFDNDTAGDWCDALDKASPDAREGIIRDALVRTADTTGLLDANVAEEAVAAAALVAAQCSGGEPADPYCGPAEPLPDLTGLRALALQSLDRVMAEPSELPDLWAMSDGDYWQRNVDRLHNTLMPQPPGEQLSLG</sequence>
<dbReference type="InterPro" id="IPR025355">
    <property type="entry name" value="DUF4259"/>
</dbReference>
<keyword evidence="2" id="KW-1185">Reference proteome</keyword>
<gene>
    <name evidence="1" type="ORF">DVK44_14305</name>
</gene>
<evidence type="ECO:0000313" key="1">
    <source>
        <dbReference type="EMBL" id="AXG78688.1"/>
    </source>
</evidence>
<dbReference type="EMBL" id="CP031194">
    <property type="protein sequence ID" value="AXG78688.1"/>
    <property type="molecule type" value="Genomic_DNA"/>
</dbReference>
<dbReference type="Proteomes" id="UP000253868">
    <property type="component" value="Chromosome"/>
</dbReference>